<name>A0A150GJJ1_GONPE</name>
<comment type="caution">
    <text evidence="3">The sequence shown here is derived from an EMBL/GenBank/DDBJ whole genome shotgun (WGS) entry which is preliminary data.</text>
</comment>
<dbReference type="Proteomes" id="UP000075714">
    <property type="component" value="Unassembled WGS sequence"/>
</dbReference>
<dbReference type="GO" id="GO:0016791">
    <property type="term" value="F:phosphatase activity"/>
    <property type="evidence" value="ECO:0007669"/>
    <property type="project" value="TreeGrafter"/>
</dbReference>
<dbReference type="InterPro" id="IPR029033">
    <property type="entry name" value="His_PPase_superfam"/>
</dbReference>
<dbReference type="PROSITE" id="PS00616">
    <property type="entry name" value="HIS_ACID_PHOSPHAT_1"/>
    <property type="match status" value="1"/>
</dbReference>
<dbReference type="SUPFAM" id="SSF53254">
    <property type="entry name" value="Phosphoglycerate mutase-like"/>
    <property type="match status" value="1"/>
</dbReference>
<proteinExistence type="inferred from homology"/>
<evidence type="ECO:0000313" key="4">
    <source>
        <dbReference type="Proteomes" id="UP000075714"/>
    </source>
</evidence>
<feature type="chain" id="PRO_5007562153" description="Acid phosphatase" evidence="2">
    <location>
        <begin position="29"/>
        <end position="561"/>
    </location>
</feature>
<evidence type="ECO:0000313" key="3">
    <source>
        <dbReference type="EMBL" id="KXZ49979.1"/>
    </source>
</evidence>
<evidence type="ECO:0008006" key="5">
    <source>
        <dbReference type="Google" id="ProtNLM"/>
    </source>
</evidence>
<dbReference type="InterPro" id="IPR050645">
    <property type="entry name" value="Histidine_acid_phosphatase"/>
</dbReference>
<gene>
    <name evidence="3" type="ORF">GPECTOR_18g135</name>
</gene>
<dbReference type="InterPro" id="IPR033379">
    <property type="entry name" value="Acid_Pase_AS"/>
</dbReference>
<feature type="signal peptide" evidence="2">
    <location>
        <begin position="1"/>
        <end position="28"/>
    </location>
</feature>
<dbReference type="STRING" id="33097.A0A150GJJ1"/>
<dbReference type="EMBL" id="LSYV01000019">
    <property type="protein sequence ID" value="KXZ49979.1"/>
    <property type="molecule type" value="Genomic_DNA"/>
</dbReference>
<dbReference type="AlphaFoldDB" id="A0A150GJJ1"/>
<sequence>MSAAALGKLGAVCCTVLLFLSAWPSSAPGSISSTAKTLVDAIAADYEFDPTKAILKQVQVVFRHGARTPLNTLYGFGGANWTHCQDHYKASGCRQGTLTEAGYGMALNLGSWLRNRYVGGTAPSGGGATRGFLPDLAPGDLPTAPAAAAAADGGRWGWDPAVASLRTTPIRRTVATLRGVLTGLWPRLAPSGGSGADAPVLPVAASTLGHEIMYGNNGTCARLVPLYEAMERDLEAADARDAELPRLNRRVAEALGLDPQQKINWSKLYDVLAASIADGLPLPRGATQDILNIVWAQAERHEAAIIAPGADICASLGPGGGGGDDGPDSAAARSRRCRETIRLGIGMLVRRLLDNMEIAVAAPAPKAATAAARGAATGRRMAAAVGTAAATSAVGGSRQRAVAKVVAPAASRAHSSLYLLSGHDSSVMPLLAVLGQPARAWPPFAANVVFELWQAPPPATAAARRFLAGRPQQALQQQQQQAAAGPAARPTADSAYWVRILYNGEPLVVPALSNTGGWLPLGVLRQRVMLPYAVGVAEHDATCSRADITDLNAAQPPARAH</sequence>
<accession>A0A150GJJ1</accession>
<dbReference type="Gene3D" id="3.40.50.1240">
    <property type="entry name" value="Phosphoglycerate mutase-like"/>
    <property type="match status" value="1"/>
</dbReference>
<protein>
    <recommendedName>
        <fullName evidence="5">Acid phosphatase</fullName>
    </recommendedName>
</protein>
<comment type="similarity">
    <text evidence="1">Belongs to the histidine acid phosphatase family.</text>
</comment>
<keyword evidence="4" id="KW-1185">Reference proteome</keyword>
<dbReference type="PANTHER" id="PTHR11567">
    <property type="entry name" value="ACID PHOSPHATASE-RELATED"/>
    <property type="match status" value="1"/>
</dbReference>
<organism evidence="3 4">
    <name type="scientific">Gonium pectorale</name>
    <name type="common">Green alga</name>
    <dbReference type="NCBI Taxonomy" id="33097"/>
    <lineage>
        <taxon>Eukaryota</taxon>
        <taxon>Viridiplantae</taxon>
        <taxon>Chlorophyta</taxon>
        <taxon>core chlorophytes</taxon>
        <taxon>Chlorophyceae</taxon>
        <taxon>CS clade</taxon>
        <taxon>Chlamydomonadales</taxon>
        <taxon>Volvocaceae</taxon>
        <taxon>Gonium</taxon>
    </lineage>
</organism>
<dbReference type="Pfam" id="PF00328">
    <property type="entry name" value="His_Phos_2"/>
    <property type="match status" value="1"/>
</dbReference>
<keyword evidence="2" id="KW-0732">Signal</keyword>
<reference evidence="4" key="1">
    <citation type="journal article" date="2016" name="Nat. Commun.">
        <title>The Gonium pectorale genome demonstrates co-option of cell cycle regulation during the evolution of multicellularity.</title>
        <authorList>
            <person name="Hanschen E.R."/>
            <person name="Marriage T.N."/>
            <person name="Ferris P.J."/>
            <person name="Hamaji T."/>
            <person name="Toyoda A."/>
            <person name="Fujiyama A."/>
            <person name="Neme R."/>
            <person name="Noguchi H."/>
            <person name="Minakuchi Y."/>
            <person name="Suzuki M."/>
            <person name="Kawai-Toyooka H."/>
            <person name="Smith D.R."/>
            <person name="Sparks H."/>
            <person name="Anderson J."/>
            <person name="Bakaric R."/>
            <person name="Luria V."/>
            <person name="Karger A."/>
            <person name="Kirschner M.W."/>
            <person name="Durand P.M."/>
            <person name="Michod R.E."/>
            <person name="Nozaki H."/>
            <person name="Olson B.J."/>
        </authorList>
    </citation>
    <scope>NUCLEOTIDE SEQUENCE [LARGE SCALE GENOMIC DNA]</scope>
    <source>
        <strain evidence="4">NIES-2863</strain>
    </source>
</reference>
<dbReference type="InterPro" id="IPR000560">
    <property type="entry name" value="His_Pase_clade-2"/>
</dbReference>
<dbReference type="CDD" id="cd07061">
    <property type="entry name" value="HP_HAP_like"/>
    <property type="match status" value="1"/>
</dbReference>
<dbReference type="OrthoDB" id="10257284at2759"/>
<evidence type="ECO:0000256" key="2">
    <source>
        <dbReference type="SAM" id="SignalP"/>
    </source>
</evidence>
<evidence type="ECO:0000256" key="1">
    <source>
        <dbReference type="ARBA" id="ARBA00005375"/>
    </source>
</evidence>
<dbReference type="PANTHER" id="PTHR11567:SF207">
    <property type="entry name" value="LYSOPHOSPHATIDIC ACID PHOSPHATASE TYPE 6"/>
    <property type="match status" value="1"/>
</dbReference>